<keyword evidence="1" id="KW-1133">Transmembrane helix</keyword>
<evidence type="ECO:0000313" key="2">
    <source>
        <dbReference type="EMBL" id="KAF2490261.1"/>
    </source>
</evidence>
<dbReference type="Proteomes" id="UP000799750">
    <property type="component" value="Unassembled WGS sequence"/>
</dbReference>
<organism evidence="2 3">
    <name type="scientific">Lophium mytilinum</name>
    <dbReference type="NCBI Taxonomy" id="390894"/>
    <lineage>
        <taxon>Eukaryota</taxon>
        <taxon>Fungi</taxon>
        <taxon>Dikarya</taxon>
        <taxon>Ascomycota</taxon>
        <taxon>Pezizomycotina</taxon>
        <taxon>Dothideomycetes</taxon>
        <taxon>Pleosporomycetidae</taxon>
        <taxon>Mytilinidiales</taxon>
        <taxon>Mytilinidiaceae</taxon>
        <taxon>Lophium</taxon>
    </lineage>
</organism>
<keyword evidence="3" id="KW-1185">Reference proteome</keyword>
<sequence>MKDSFFVEADGRLLFCGRTHRLHAQFLFSGARSQKCQLDDLFLKALPRISQLRISSRFWDSRPLLALGHCPLNMDVWLWCLASWVLLLLLVVVRPARGKQAARSRCLSRFPAAQADLLRRLPLSDGVKLS</sequence>
<feature type="transmembrane region" description="Helical" evidence="1">
    <location>
        <begin position="76"/>
        <end position="93"/>
    </location>
</feature>
<dbReference type="EMBL" id="MU004197">
    <property type="protein sequence ID" value="KAF2490261.1"/>
    <property type="molecule type" value="Genomic_DNA"/>
</dbReference>
<name>A0A6A6QDP3_9PEZI</name>
<protein>
    <submittedName>
        <fullName evidence="2">Uncharacterized protein</fullName>
    </submittedName>
</protein>
<proteinExistence type="predicted"/>
<keyword evidence="1" id="KW-0472">Membrane</keyword>
<evidence type="ECO:0000313" key="3">
    <source>
        <dbReference type="Proteomes" id="UP000799750"/>
    </source>
</evidence>
<keyword evidence="1" id="KW-0812">Transmembrane</keyword>
<reference evidence="2" key="1">
    <citation type="journal article" date="2020" name="Stud. Mycol.">
        <title>101 Dothideomycetes genomes: a test case for predicting lifestyles and emergence of pathogens.</title>
        <authorList>
            <person name="Haridas S."/>
            <person name="Albert R."/>
            <person name="Binder M."/>
            <person name="Bloem J."/>
            <person name="Labutti K."/>
            <person name="Salamov A."/>
            <person name="Andreopoulos B."/>
            <person name="Baker S."/>
            <person name="Barry K."/>
            <person name="Bills G."/>
            <person name="Bluhm B."/>
            <person name="Cannon C."/>
            <person name="Castanera R."/>
            <person name="Culley D."/>
            <person name="Daum C."/>
            <person name="Ezra D."/>
            <person name="Gonzalez J."/>
            <person name="Henrissat B."/>
            <person name="Kuo A."/>
            <person name="Liang C."/>
            <person name="Lipzen A."/>
            <person name="Lutzoni F."/>
            <person name="Magnuson J."/>
            <person name="Mondo S."/>
            <person name="Nolan M."/>
            <person name="Ohm R."/>
            <person name="Pangilinan J."/>
            <person name="Park H.-J."/>
            <person name="Ramirez L."/>
            <person name="Alfaro M."/>
            <person name="Sun H."/>
            <person name="Tritt A."/>
            <person name="Yoshinaga Y."/>
            <person name="Zwiers L.-H."/>
            <person name="Turgeon B."/>
            <person name="Goodwin S."/>
            <person name="Spatafora J."/>
            <person name="Crous P."/>
            <person name="Grigoriev I."/>
        </authorList>
    </citation>
    <scope>NUCLEOTIDE SEQUENCE</scope>
    <source>
        <strain evidence="2">CBS 269.34</strain>
    </source>
</reference>
<gene>
    <name evidence="2" type="ORF">BU16DRAFT_147821</name>
</gene>
<evidence type="ECO:0000256" key="1">
    <source>
        <dbReference type="SAM" id="Phobius"/>
    </source>
</evidence>
<dbReference type="AlphaFoldDB" id="A0A6A6QDP3"/>
<accession>A0A6A6QDP3</accession>